<dbReference type="SMART" id="SM01043">
    <property type="entry name" value="BTAD"/>
    <property type="match status" value="1"/>
</dbReference>
<evidence type="ECO:0000313" key="3">
    <source>
        <dbReference type="Proteomes" id="UP001528912"/>
    </source>
</evidence>
<dbReference type="Gene3D" id="1.10.10.10">
    <property type="entry name" value="Winged helix-like DNA-binding domain superfamily/Winged helix DNA-binding domain"/>
    <property type="match status" value="1"/>
</dbReference>
<dbReference type="InterPro" id="IPR058852">
    <property type="entry name" value="HTH_77"/>
</dbReference>
<keyword evidence="3" id="KW-1185">Reference proteome</keyword>
<dbReference type="Pfam" id="PF03704">
    <property type="entry name" value="BTAD"/>
    <property type="match status" value="1"/>
</dbReference>
<evidence type="ECO:0000313" key="2">
    <source>
        <dbReference type="EMBL" id="MDF8265425.1"/>
    </source>
</evidence>
<name>A0ABT6C956_9MICO</name>
<dbReference type="SUPFAM" id="SSF52540">
    <property type="entry name" value="P-loop containing nucleoside triphosphate hydrolases"/>
    <property type="match status" value="1"/>
</dbReference>
<dbReference type="Proteomes" id="UP001528912">
    <property type="component" value="Unassembled WGS sequence"/>
</dbReference>
<reference evidence="2 3" key="1">
    <citation type="submission" date="2023-03" db="EMBL/GenBank/DDBJ databases">
        <title>YIM 133296 draft genome.</title>
        <authorList>
            <person name="Xiong L."/>
        </authorList>
    </citation>
    <scope>NUCLEOTIDE SEQUENCE [LARGE SCALE GENOMIC DNA]</scope>
    <source>
        <strain evidence="2 3">YIM 133296</strain>
    </source>
</reference>
<dbReference type="SUPFAM" id="SSF46894">
    <property type="entry name" value="C-terminal effector domain of the bipartite response regulators"/>
    <property type="match status" value="1"/>
</dbReference>
<dbReference type="PANTHER" id="PTHR47691:SF3">
    <property type="entry name" value="HTH-TYPE TRANSCRIPTIONAL REGULATOR RV0890C-RELATED"/>
    <property type="match status" value="1"/>
</dbReference>
<comment type="caution">
    <text evidence="2">The sequence shown here is derived from an EMBL/GenBank/DDBJ whole genome shotgun (WGS) entry which is preliminary data.</text>
</comment>
<dbReference type="Gene3D" id="1.25.40.10">
    <property type="entry name" value="Tetratricopeptide repeat domain"/>
    <property type="match status" value="2"/>
</dbReference>
<dbReference type="InterPro" id="IPR027417">
    <property type="entry name" value="P-loop_NTPase"/>
</dbReference>
<dbReference type="RefSeq" id="WP_277192742.1">
    <property type="nucleotide sequence ID" value="NZ_JAROAV010000033.1"/>
</dbReference>
<protein>
    <submittedName>
        <fullName evidence="2">BTAD domain-containing putative transcriptional regulator</fullName>
    </submittedName>
</protein>
<dbReference type="InterPro" id="IPR011990">
    <property type="entry name" value="TPR-like_helical_dom_sf"/>
</dbReference>
<sequence length="1059" mass="114380">MTAALTLLTRVAYQDAEIESPQLRHLLALLARDLRTGVSIHRLVDGLWPQDQPANPPKAVQVLVSRARSQLGHDTIVSTPTGYRLSLEPDQVDIADAERCATAASRAARDGDADAAQAYAEAGLAYWNGSAPGGDGSDGALAQVRDEAQSTYDTLCRVHAIALSRAGEHDRALPALLALLQDRPRDEELLAALLRSEAAVSGPAKALERYESYRRSLRDRLGADPGPALTQVHRELLSSDAPQVRTGIPHDPNPLLGRQADVAAVTRLVGTTRVTSIVGAGGLGKTRLAYVVSRGAPQRIVHLVGLAGVSADDGVLGEIASVLGVRDPRLRTTTLRLAAARDVVTGIVEALEPGPALLVLDNCEHVIDGVAEVVQSLISLSPDLRILTTSRAPLGISSEAVYLLPELDDRTSVDLFVQRARAARPDVELPEHEVEALCAHLDGLPLAVELAAARTRVMSVAEIEQRLTDRFALLRGGPRDAPERHRTLQAVIDWSWNLLDERDQSALAALSVFPDGFTREAADHVLGASDATLEILEQLIGQSLLKVYDAPRTTRFRMLETVREFGAVQLERQHRTAPVRAAYLDWAAAYGEVQAWTMFGPDQIAATTLVRTEQDNLLAALRMALEHEDARRVTPIFAALAGLWTAESNHNRVVAVAPEVAWVLSHDVPDETEVDTRRLALVLCATNTLMLSRLTATRSLAALKRLPPAEPGTLMSAFSTLLLNLREILQPDSPVLLAFVRSDDAVLGAAASSMAGQLWENEGRVAEALEMSRAAAVRLRDIDALSPWLISSQRVSLAELSAHVGDYDAAVRNALEALPTLEQLGAWSDVKQLRWNLVLASLQLGEVAEAERWFDEASAQPAEDPFGLGTLSAGVRAEIDLVKGDVEAGLLAWRTVVDRVASGLHDFFITDPPGLEPWTVATESVALAAHARAYRLDQVPGLVDHLIEKIRLLLSSPLQEQHAAFLDFPVTGCAIRAVGASLLDPAYDDEQAAFGARLVALAERFAYPRTHPSMTHPFAQERARERSRSAYDEAVSSYADLTPTAAAGVALELVQTCRR</sequence>
<dbReference type="InterPro" id="IPR036388">
    <property type="entry name" value="WH-like_DNA-bd_sf"/>
</dbReference>
<dbReference type="EMBL" id="JAROAV010000033">
    <property type="protein sequence ID" value="MDF8265425.1"/>
    <property type="molecule type" value="Genomic_DNA"/>
</dbReference>
<accession>A0ABT6C956</accession>
<dbReference type="Pfam" id="PF25872">
    <property type="entry name" value="HTH_77"/>
    <property type="match status" value="1"/>
</dbReference>
<feature type="domain" description="Bacterial transcriptional activator" evidence="1">
    <location>
        <begin position="92"/>
        <end position="237"/>
    </location>
</feature>
<dbReference type="InterPro" id="IPR016032">
    <property type="entry name" value="Sig_transdc_resp-reg_C-effctor"/>
</dbReference>
<organism evidence="2 3">
    <name type="scientific">Luteipulveratus flavus</name>
    <dbReference type="NCBI Taxonomy" id="3031728"/>
    <lineage>
        <taxon>Bacteria</taxon>
        <taxon>Bacillati</taxon>
        <taxon>Actinomycetota</taxon>
        <taxon>Actinomycetes</taxon>
        <taxon>Micrococcales</taxon>
        <taxon>Dermacoccaceae</taxon>
        <taxon>Luteipulveratus</taxon>
    </lineage>
</organism>
<evidence type="ECO:0000259" key="1">
    <source>
        <dbReference type="SMART" id="SM01043"/>
    </source>
</evidence>
<dbReference type="PANTHER" id="PTHR47691">
    <property type="entry name" value="REGULATOR-RELATED"/>
    <property type="match status" value="1"/>
</dbReference>
<gene>
    <name evidence="2" type="ORF">P4R38_14345</name>
</gene>
<dbReference type="SUPFAM" id="SSF48452">
    <property type="entry name" value="TPR-like"/>
    <property type="match status" value="2"/>
</dbReference>
<dbReference type="InterPro" id="IPR005158">
    <property type="entry name" value="BTAD"/>
</dbReference>
<proteinExistence type="predicted"/>